<evidence type="ECO:0000259" key="6">
    <source>
        <dbReference type="Pfam" id="PF12890"/>
    </source>
</evidence>
<dbReference type="PANTHER" id="PTHR43668:SF2">
    <property type="entry name" value="ALLANTOINASE"/>
    <property type="match status" value="1"/>
</dbReference>
<dbReference type="InterPro" id="IPR013108">
    <property type="entry name" value="Amidohydro_3"/>
</dbReference>
<evidence type="ECO:0000256" key="1">
    <source>
        <dbReference type="ARBA" id="ARBA00001947"/>
    </source>
</evidence>
<dbReference type="InterPro" id="IPR011059">
    <property type="entry name" value="Metal-dep_hydrolase_composite"/>
</dbReference>
<evidence type="ECO:0000256" key="2">
    <source>
        <dbReference type="ARBA" id="ARBA00022723"/>
    </source>
</evidence>
<evidence type="ECO:0000259" key="5">
    <source>
        <dbReference type="Pfam" id="PF07969"/>
    </source>
</evidence>
<dbReference type="InterPro" id="IPR002195">
    <property type="entry name" value="Dihydroorotase_CS"/>
</dbReference>
<dbReference type="SUPFAM" id="SSF51338">
    <property type="entry name" value="Composite domain of metallo-dependent hydrolases"/>
    <property type="match status" value="1"/>
</dbReference>
<gene>
    <name evidence="7" type="ORF">EYH50_04640</name>
</gene>
<dbReference type="Pfam" id="PF07969">
    <property type="entry name" value="Amidohydro_3"/>
    <property type="match status" value="1"/>
</dbReference>
<comment type="cofactor">
    <cofactor evidence="1">
        <name>Zn(2+)</name>
        <dbReference type="ChEBI" id="CHEBI:29105"/>
    </cofactor>
</comment>
<reference evidence="7" key="1">
    <citation type="journal article" date="2020" name="ISME J.">
        <title>Gammaproteobacteria mediating utilization of methyl-, sulfur- and petroleum organic compounds in deep ocean hydrothermal plumes.</title>
        <authorList>
            <person name="Zhou Z."/>
            <person name="Liu Y."/>
            <person name="Pan J."/>
            <person name="Cron B.R."/>
            <person name="Toner B.M."/>
            <person name="Anantharaman K."/>
            <person name="Breier J.A."/>
            <person name="Dick G.J."/>
            <person name="Li M."/>
        </authorList>
    </citation>
    <scope>NUCLEOTIDE SEQUENCE</scope>
    <source>
        <strain evidence="7">SZUA-1523</strain>
    </source>
</reference>
<dbReference type="GO" id="GO:0046872">
    <property type="term" value="F:metal ion binding"/>
    <property type="evidence" value="ECO:0007669"/>
    <property type="project" value="UniProtKB-KW"/>
</dbReference>
<dbReference type="InterPro" id="IPR032466">
    <property type="entry name" value="Metal_Hydrolase"/>
</dbReference>
<name>A0A832ZV05_9CREN</name>
<dbReference type="InterPro" id="IPR050138">
    <property type="entry name" value="DHOase/Allantoinase_Hydrolase"/>
</dbReference>
<dbReference type="SUPFAM" id="SSF51556">
    <property type="entry name" value="Metallo-dependent hydrolases"/>
    <property type="match status" value="1"/>
</dbReference>
<keyword evidence="2" id="KW-0479">Metal-binding</keyword>
<keyword evidence="4" id="KW-0665">Pyrimidine biosynthesis</keyword>
<dbReference type="GO" id="GO:0006145">
    <property type="term" value="P:purine nucleobase catabolic process"/>
    <property type="evidence" value="ECO:0007669"/>
    <property type="project" value="TreeGrafter"/>
</dbReference>
<dbReference type="InterPro" id="IPR024403">
    <property type="entry name" value="DHOase_cat"/>
</dbReference>
<evidence type="ECO:0000256" key="4">
    <source>
        <dbReference type="ARBA" id="ARBA00022975"/>
    </source>
</evidence>
<comment type="caution">
    <text evidence="7">The sequence shown here is derived from an EMBL/GenBank/DDBJ whole genome shotgun (WGS) entry which is preliminary data.</text>
</comment>
<feature type="domain" description="Amidohydrolase 3" evidence="5">
    <location>
        <begin position="216"/>
        <end position="398"/>
    </location>
</feature>
<dbReference type="Proteomes" id="UP000600071">
    <property type="component" value="Unassembled WGS sequence"/>
</dbReference>
<dbReference type="Pfam" id="PF12890">
    <property type="entry name" value="DHOase"/>
    <property type="match status" value="1"/>
</dbReference>
<protein>
    <submittedName>
        <fullName evidence="7">Dihydroorotase</fullName>
        <ecNumber evidence="7">3.5.2.3</ecNumber>
    </submittedName>
</protein>
<keyword evidence="3 7" id="KW-0378">Hydrolase</keyword>
<sequence>MRAETVVCGTLVDYRGVHGEGCVVVEDGVIAGITSRPPSAVNLLDHRGRGAYVAPGFIDLHVHLRGLRLSYKEDEYSGTAAAAASGIAMVVDMPNTVPRLATVEALSEKLQALERYSLVDYSVYAGIPGDIEEASRLASMPIAGFKVYPGDLLDRFSVVRGILGSSDTLVVVHPELPEAEKPLVESNSSRTLHRGCHWEIAAVELIASLQPRARVHITHVSCPSTLERARSAGFTVDVTPHHLLLQEWSEDCLFRVNPPLRSPHYSMLLLEKLLGGTVDAFASDHAPHAVWEKSEPLTCRPGIPWLEAWPQMLYCLVVAKALRLDEYLWLVSRGPARILGLSGYGVLEPGARANITVFKPGPDRVLAPGLSKARYIPYFMERSCMEVLATIVGGAVVYREGVLTGETGAVNPLSWPGGAHWRPYHEKDSP</sequence>
<organism evidence="7 8">
    <name type="scientific">Pyrodictium delaneyi</name>
    <dbReference type="NCBI Taxonomy" id="1273541"/>
    <lineage>
        <taxon>Archaea</taxon>
        <taxon>Thermoproteota</taxon>
        <taxon>Thermoprotei</taxon>
        <taxon>Desulfurococcales</taxon>
        <taxon>Pyrodictiaceae</taxon>
        <taxon>Pyrodictium</taxon>
    </lineage>
</organism>
<proteinExistence type="predicted"/>
<dbReference type="GO" id="GO:0004038">
    <property type="term" value="F:allantoinase activity"/>
    <property type="evidence" value="ECO:0007669"/>
    <property type="project" value="TreeGrafter"/>
</dbReference>
<dbReference type="EMBL" id="DQVR01000103">
    <property type="protein sequence ID" value="HIQ24319.1"/>
    <property type="molecule type" value="Genomic_DNA"/>
</dbReference>
<feature type="domain" description="Dihydroorotase catalytic" evidence="6">
    <location>
        <begin position="53"/>
        <end position="140"/>
    </location>
</feature>
<dbReference type="PANTHER" id="PTHR43668">
    <property type="entry name" value="ALLANTOINASE"/>
    <property type="match status" value="1"/>
</dbReference>
<dbReference type="NCBIfam" id="NF001541">
    <property type="entry name" value="PRK00369.1"/>
    <property type="match status" value="1"/>
</dbReference>
<evidence type="ECO:0000313" key="7">
    <source>
        <dbReference type="EMBL" id="HIQ24319.1"/>
    </source>
</evidence>
<dbReference type="EC" id="3.5.2.3" evidence="7"/>
<dbReference type="GO" id="GO:0004151">
    <property type="term" value="F:dihydroorotase activity"/>
    <property type="evidence" value="ECO:0007669"/>
    <property type="project" value="UniProtKB-EC"/>
</dbReference>
<dbReference type="PROSITE" id="PS00483">
    <property type="entry name" value="DIHYDROOROTASE_2"/>
    <property type="match status" value="1"/>
</dbReference>
<evidence type="ECO:0000256" key="3">
    <source>
        <dbReference type="ARBA" id="ARBA00022801"/>
    </source>
</evidence>
<dbReference type="Gene3D" id="3.20.20.140">
    <property type="entry name" value="Metal-dependent hydrolases"/>
    <property type="match status" value="1"/>
</dbReference>
<dbReference type="GO" id="GO:0005737">
    <property type="term" value="C:cytoplasm"/>
    <property type="evidence" value="ECO:0007669"/>
    <property type="project" value="TreeGrafter"/>
</dbReference>
<accession>A0A832ZV05</accession>
<evidence type="ECO:0000313" key="8">
    <source>
        <dbReference type="Proteomes" id="UP000600071"/>
    </source>
</evidence>
<dbReference type="AlphaFoldDB" id="A0A832ZV05"/>